<comment type="caution">
    <text evidence="2">The sequence shown here is derived from an EMBL/GenBank/DDBJ whole genome shotgun (WGS) entry which is preliminary data.</text>
</comment>
<evidence type="ECO:0000256" key="1">
    <source>
        <dbReference type="SAM" id="MobiDB-lite"/>
    </source>
</evidence>
<dbReference type="Proteomes" id="UP001066276">
    <property type="component" value="Chromosome 2_1"/>
</dbReference>
<feature type="compositionally biased region" description="Basic and acidic residues" evidence="1">
    <location>
        <begin position="72"/>
        <end position="92"/>
    </location>
</feature>
<feature type="region of interest" description="Disordered" evidence="1">
    <location>
        <begin position="59"/>
        <end position="92"/>
    </location>
</feature>
<gene>
    <name evidence="2" type="ORF">NDU88_007892</name>
</gene>
<proteinExistence type="predicted"/>
<name>A0AAV7VTL8_PLEWA</name>
<accession>A0AAV7VTL8</accession>
<dbReference type="EMBL" id="JANPWB010000003">
    <property type="protein sequence ID" value="KAJ1204111.1"/>
    <property type="molecule type" value="Genomic_DNA"/>
</dbReference>
<evidence type="ECO:0000313" key="2">
    <source>
        <dbReference type="EMBL" id="KAJ1204111.1"/>
    </source>
</evidence>
<protein>
    <submittedName>
        <fullName evidence="2">Uncharacterized protein</fullName>
    </submittedName>
</protein>
<organism evidence="2 3">
    <name type="scientific">Pleurodeles waltl</name>
    <name type="common">Iberian ribbed newt</name>
    <dbReference type="NCBI Taxonomy" id="8319"/>
    <lineage>
        <taxon>Eukaryota</taxon>
        <taxon>Metazoa</taxon>
        <taxon>Chordata</taxon>
        <taxon>Craniata</taxon>
        <taxon>Vertebrata</taxon>
        <taxon>Euteleostomi</taxon>
        <taxon>Amphibia</taxon>
        <taxon>Batrachia</taxon>
        <taxon>Caudata</taxon>
        <taxon>Salamandroidea</taxon>
        <taxon>Salamandridae</taxon>
        <taxon>Pleurodelinae</taxon>
        <taxon>Pleurodeles</taxon>
    </lineage>
</organism>
<dbReference type="AlphaFoldDB" id="A0AAV7VTL8"/>
<sequence length="128" mass="13235">MSRCGAWRPRGGVAHAPGEACLISRTHLDDGWAEAEETAAAVLEQCLFGGSSLGRPAGTSGVAWRASGADIPDQRTREVGQTEVSMDRGSVDDPALRIEIQQDGTMAVVPAGSVDGSDLDSLLASAQN</sequence>
<keyword evidence="3" id="KW-1185">Reference proteome</keyword>
<reference evidence="2" key="1">
    <citation type="journal article" date="2022" name="bioRxiv">
        <title>Sequencing and chromosome-scale assembly of the giantPleurodeles waltlgenome.</title>
        <authorList>
            <person name="Brown T."/>
            <person name="Elewa A."/>
            <person name="Iarovenko S."/>
            <person name="Subramanian E."/>
            <person name="Araus A.J."/>
            <person name="Petzold A."/>
            <person name="Susuki M."/>
            <person name="Suzuki K.-i.T."/>
            <person name="Hayashi T."/>
            <person name="Toyoda A."/>
            <person name="Oliveira C."/>
            <person name="Osipova E."/>
            <person name="Leigh N.D."/>
            <person name="Simon A."/>
            <person name="Yun M.H."/>
        </authorList>
    </citation>
    <scope>NUCLEOTIDE SEQUENCE</scope>
    <source>
        <strain evidence="2">20211129_DDA</strain>
        <tissue evidence="2">Liver</tissue>
    </source>
</reference>
<evidence type="ECO:0000313" key="3">
    <source>
        <dbReference type="Proteomes" id="UP001066276"/>
    </source>
</evidence>